<gene>
    <name evidence="2" type="ORF">MYCIT1_LOCUS21172</name>
</gene>
<organism evidence="2 3">
    <name type="scientific">Mycena citricolor</name>
    <dbReference type="NCBI Taxonomy" id="2018698"/>
    <lineage>
        <taxon>Eukaryota</taxon>
        <taxon>Fungi</taxon>
        <taxon>Dikarya</taxon>
        <taxon>Basidiomycota</taxon>
        <taxon>Agaricomycotina</taxon>
        <taxon>Agaricomycetes</taxon>
        <taxon>Agaricomycetidae</taxon>
        <taxon>Agaricales</taxon>
        <taxon>Marasmiineae</taxon>
        <taxon>Mycenaceae</taxon>
        <taxon>Mycena</taxon>
    </lineage>
</organism>
<dbReference type="PANTHER" id="PTHR10353">
    <property type="entry name" value="GLYCOSYL HYDROLASE"/>
    <property type="match status" value="1"/>
</dbReference>
<dbReference type="InterPro" id="IPR001360">
    <property type="entry name" value="Glyco_hydro_1"/>
</dbReference>
<dbReference type="GO" id="GO:0005975">
    <property type="term" value="P:carbohydrate metabolic process"/>
    <property type="evidence" value="ECO:0007669"/>
    <property type="project" value="InterPro"/>
</dbReference>
<evidence type="ECO:0000313" key="3">
    <source>
        <dbReference type="Proteomes" id="UP001295794"/>
    </source>
</evidence>
<protein>
    <submittedName>
        <fullName evidence="2">Uncharacterized protein</fullName>
    </submittedName>
</protein>
<feature type="non-terminal residue" evidence="2">
    <location>
        <position position="1"/>
    </location>
</feature>
<dbReference type="Proteomes" id="UP001295794">
    <property type="component" value="Unassembled WGS sequence"/>
</dbReference>
<comment type="caution">
    <text evidence="2">The sequence shown here is derived from an EMBL/GenBank/DDBJ whole genome shotgun (WGS) entry which is preliminary data.</text>
</comment>
<dbReference type="InterPro" id="IPR017853">
    <property type="entry name" value="GH"/>
</dbReference>
<evidence type="ECO:0000313" key="2">
    <source>
        <dbReference type="EMBL" id="CAK5274162.1"/>
    </source>
</evidence>
<dbReference type="Pfam" id="PF00232">
    <property type="entry name" value="Glyco_hydro_1"/>
    <property type="match status" value="1"/>
</dbReference>
<name>A0AAD2HEF5_9AGAR</name>
<accession>A0AAD2HEF5</accession>
<sequence>AFRQMGISGEIAFKSDDFLGIPWRSNSTEDALAVERHTAFRLGVFADPVYTTGDWPQIMKDTLPPEYLPRFTPQEIKDNLGTADFFAIDAYRVQYIVSPSVGIDACVANTSHPLWPECNDVMLFDSSNAGWAAGISADARSTWLQATPNALRTFLKGLHTRWPTKKMYVSEFGLTEPFEWAWIDLFRITEDVARTNYFMTYLGQIMLSIHEDGVPIAGIFAWGELYSYLLVKCFTRSCSYA</sequence>
<dbReference type="Gene3D" id="3.20.20.80">
    <property type="entry name" value="Glycosidases"/>
    <property type="match status" value="1"/>
</dbReference>
<proteinExistence type="inferred from homology"/>
<keyword evidence="3" id="KW-1185">Reference proteome</keyword>
<dbReference type="AlphaFoldDB" id="A0AAD2HEF5"/>
<dbReference type="PANTHER" id="PTHR10353:SF53">
    <property type="entry name" value="BETA-1,4-GLUCOSIDASE (EUROFUNG)"/>
    <property type="match status" value="1"/>
</dbReference>
<evidence type="ECO:0000256" key="1">
    <source>
        <dbReference type="RuleBase" id="RU003690"/>
    </source>
</evidence>
<comment type="similarity">
    <text evidence="1">Belongs to the glycosyl hydrolase 1 family.</text>
</comment>
<dbReference type="GO" id="GO:0008422">
    <property type="term" value="F:beta-glucosidase activity"/>
    <property type="evidence" value="ECO:0007669"/>
    <property type="project" value="TreeGrafter"/>
</dbReference>
<reference evidence="2" key="1">
    <citation type="submission" date="2023-11" db="EMBL/GenBank/DDBJ databases">
        <authorList>
            <person name="De Vega J J."/>
            <person name="De Vega J J."/>
        </authorList>
    </citation>
    <scope>NUCLEOTIDE SEQUENCE</scope>
</reference>
<dbReference type="EMBL" id="CAVNYO010000401">
    <property type="protein sequence ID" value="CAK5274162.1"/>
    <property type="molecule type" value="Genomic_DNA"/>
</dbReference>
<dbReference type="SUPFAM" id="SSF51445">
    <property type="entry name" value="(Trans)glycosidases"/>
    <property type="match status" value="1"/>
</dbReference>